<dbReference type="AlphaFoldDB" id="A0A8J2ZU77"/>
<dbReference type="EMBL" id="BMFV01000005">
    <property type="protein sequence ID" value="GGH77579.1"/>
    <property type="molecule type" value="Genomic_DNA"/>
</dbReference>
<feature type="transmembrane region" description="Helical" evidence="2">
    <location>
        <begin position="52"/>
        <end position="72"/>
    </location>
</feature>
<proteinExistence type="inferred from homology"/>
<evidence type="ECO:0000259" key="3">
    <source>
        <dbReference type="Pfam" id="PF01478"/>
    </source>
</evidence>
<keyword evidence="2" id="KW-1133">Transmembrane helix</keyword>
<accession>A0A8J2ZU77</accession>
<dbReference type="PANTHER" id="PTHR30487:SF0">
    <property type="entry name" value="PREPILIN LEADER PEPTIDASE_N-METHYLTRANSFERASE-RELATED"/>
    <property type="match status" value="1"/>
</dbReference>
<dbReference type="InterPro" id="IPR050882">
    <property type="entry name" value="Prepilin_peptidase/N-MTase"/>
</dbReference>
<feature type="transmembrane region" description="Helical" evidence="2">
    <location>
        <begin position="103"/>
        <end position="121"/>
    </location>
</feature>
<evidence type="ECO:0000256" key="2">
    <source>
        <dbReference type="SAM" id="Phobius"/>
    </source>
</evidence>
<name>A0A8J2ZU77_9BACL</name>
<dbReference type="Proteomes" id="UP000656813">
    <property type="component" value="Unassembled WGS sequence"/>
</dbReference>
<organism evidence="4 5">
    <name type="scientific">Pullulanibacillus pueri</name>
    <dbReference type="NCBI Taxonomy" id="1437324"/>
    <lineage>
        <taxon>Bacteria</taxon>
        <taxon>Bacillati</taxon>
        <taxon>Bacillota</taxon>
        <taxon>Bacilli</taxon>
        <taxon>Bacillales</taxon>
        <taxon>Sporolactobacillaceae</taxon>
        <taxon>Pullulanibacillus</taxon>
    </lineage>
</organism>
<sequence>MTLDVSDYLLFLFIIIAFIWDVKYKKLPNLLTFGGMAIALVIHLIFDHLEGFLASSLGLLVGGGVMLILYFFRAVGAGDVKLFAAIGAFTGIQLALYSMMYSIIYAGIIGLIILLCTRQFMIRMMNGLLEVLNSVTSRSFKALEEYKRKESLRFPFMYAVLPAIVTTYYYFI</sequence>
<dbReference type="Pfam" id="PF01478">
    <property type="entry name" value="Peptidase_A24"/>
    <property type="match status" value="1"/>
</dbReference>
<dbReference type="RefSeq" id="WP_188496270.1">
    <property type="nucleotide sequence ID" value="NZ_BMFV01000005.1"/>
</dbReference>
<protein>
    <recommendedName>
        <fullName evidence="3">Prepilin type IV endopeptidase peptidase domain-containing protein</fullName>
    </recommendedName>
</protein>
<gene>
    <name evidence="4" type="ORF">GCM10007096_09680</name>
</gene>
<dbReference type="GO" id="GO:0005886">
    <property type="term" value="C:plasma membrane"/>
    <property type="evidence" value="ECO:0007669"/>
    <property type="project" value="TreeGrafter"/>
</dbReference>
<dbReference type="PANTHER" id="PTHR30487">
    <property type="entry name" value="TYPE 4 PREPILIN-LIKE PROTEINS LEADER PEPTIDE-PROCESSING ENZYME"/>
    <property type="match status" value="1"/>
</dbReference>
<keyword evidence="2" id="KW-0472">Membrane</keyword>
<reference evidence="4" key="1">
    <citation type="journal article" date="2014" name="Int. J. Syst. Evol. Microbiol.">
        <title>Complete genome sequence of Corynebacterium casei LMG S-19264T (=DSM 44701T), isolated from a smear-ripened cheese.</title>
        <authorList>
            <consortium name="US DOE Joint Genome Institute (JGI-PGF)"/>
            <person name="Walter F."/>
            <person name="Albersmeier A."/>
            <person name="Kalinowski J."/>
            <person name="Ruckert C."/>
        </authorList>
    </citation>
    <scope>NUCLEOTIDE SEQUENCE</scope>
    <source>
        <strain evidence="4">CGMCC 1.12777</strain>
    </source>
</reference>
<feature type="domain" description="Prepilin type IV endopeptidase peptidase" evidence="3">
    <location>
        <begin position="9"/>
        <end position="111"/>
    </location>
</feature>
<evidence type="ECO:0000256" key="1">
    <source>
        <dbReference type="ARBA" id="ARBA00005801"/>
    </source>
</evidence>
<comment type="similarity">
    <text evidence="1">Belongs to the peptidase A24 family.</text>
</comment>
<dbReference type="GO" id="GO:0004190">
    <property type="term" value="F:aspartic-type endopeptidase activity"/>
    <property type="evidence" value="ECO:0007669"/>
    <property type="project" value="InterPro"/>
</dbReference>
<dbReference type="Gene3D" id="1.20.120.1220">
    <property type="match status" value="1"/>
</dbReference>
<dbReference type="GO" id="GO:0006465">
    <property type="term" value="P:signal peptide processing"/>
    <property type="evidence" value="ECO:0007669"/>
    <property type="project" value="TreeGrafter"/>
</dbReference>
<feature type="transmembrane region" description="Helical" evidence="2">
    <location>
        <begin position="29"/>
        <end position="46"/>
    </location>
</feature>
<evidence type="ECO:0000313" key="4">
    <source>
        <dbReference type="EMBL" id="GGH77579.1"/>
    </source>
</evidence>
<evidence type="ECO:0000313" key="5">
    <source>
        <dbReference type="Proteomes" id="UP000656813"/>
    </source>
</evidence>
<dbReference type="InterPro" id="IPR000045">
    <property type="entry name" value="Prepilin_IV_endopep_pep"/>
</dbReference>
<keyword evidence="2" id="KW-0812">Transmembrane</keyword>
<feature type="transmembrane region" description="Helical" evidence="2">
    <location>
        <begin position="154"/>
        <end position="171"/>
    </location>
</feature>
<reference evidence="4" key="2">
    <citation type="submission" date="2020-09" db="EMBL/GenBank/DDBJ databases">
        <authorList>
            <person name="Sun Q."/>
            <person name="Zhou Y."/>
        </authorList>
    </citation>
    <scope>NUCLEOTIDE SEQUENCE</scope>
    <source>
        <strain evidence="4">CGMCC 1.12777</strain>
    </source>
</reference>
<comment type="caution">
    <text evidence="4">The sequence shown here is derived from an EMBL/GenBank/DDBJ whole genome shotgun (WGS) entry which is preliminary data.</text>
</comment>
<keyword evidence="5" id="KW-1185">Reference proteome</keyword>
<feature type="transmembrane region" description="Helical" evidence="2">
    <location>
        <begin position="6"/>
        <end position="22"/>
    </location>
</feature>